<organism evidence="1 2">
    <name type="scientific">Portunus trituberculatus</name>
    <name type="common">Swimming crab</name>
    <name type="synonym">Neptunus trituberculatus</name>
    <dbReference type="NCBI Taxonomy" id="210409"/>
    <lineage>
        <taxon>Eukaryota</taxon>
        <taxon>Metazoa</taxon>
        <taxon>Ecdysozoa</taxon>
        <taxon>Arthropoda</taxon>
        <taxon>Crustacea</taxon>
        <taxon>Multicrustacea</taxon>
        <taxon>Malacostraca</taxon>
        <taxon>Eumalacostraca</taxon>
        <taxon>Eucarida</taxon>
        <taxon>Decapoda</taxon>
        <taxon>Pleocyemata</taxon>
        <taxon>Brachyura</taxon>
        <taxon>Eubrachyura</taxon>
        <taxon>Portunoidea</taxon>
        <taxon>Portunidae</taxon>
        <taxon>Portuninae</taxon>
        <taxon>Portunus</taxon>
    </lineage>
</organism>
<name>A0A5B7GYV9_PORTR</name>
<dbReference type="AlphaFoldDB" id="A0A5B7GYV9"/>
<sequence>MFSIYEGVFAKLKNRFGMIPGRISPLLCFQYT</sequence>
<protein>
    <submittedName>
        <fullName evidence="1">Uncharacterized protein</fullName>
    </submittedName>
</protein>
<dbReference type="Proteomes" id="UP000324222">
    <property type="component" value="Unassembled WGS sequence"/>
</dbReference>
<gene>
    <name evidence="1" type="ORF">E2C01_059616</name>
</gene>
<evidence type="ECO:0000313" key="2">
    <source>
        <dbReference type="Proteomes" id="UP000324222"/>
    </source>
</evidence>
<proteinExistence type="predicted"/>
<accession>A0A5B7GYV9</accession>
<dbReference type="EMBL" id="VSRR010023425">
    <property type="protein sequence ID" value="MPC65481.1"/>
    <property type="molecule type" value="Genomic_DNA"/>
</dbReference>
<reference evidence="1 2" key="1">
    <citation type="submission" date="2019-05" db="EMBL/GenBank/DDBJ databases">
        <title>Another draft genome of Portunus trituberculatus and its Hox gene families provides insights of decapod evolution.</title>
        <authorList>
            <person name="Jeong J.-H."/>
            <person name="Song I."/>
            <person name="Kim S."/>
            <person name="Choi T."/>
            <person name="Kim D."/>
            <person name="Ryu S."/>
            <person name="Kim W."/>
        </authorList>
    </citation>
    <scope>NUCLEOTIDE SEQUENCE [LARGE SCALE GENOMIC DNA]</scope>
    <source>
        <tissue evidence="1">Muscle</tissue>
    </source>
</reference>
<comment type="caution">
    <text evidence="1">The sequence shown here is derived from an EMBL/GenBank/DDBJ whole genome shotgun (WGS) entry which is preliminary data.</text>
</comment>
<keyword evidence="2" id="KW-1185">Reference proteome</keyword>
<evidence type="ECO:0000313" key="1">
    <source>
        <dbReference type="EMBL" id="MPC65481.1"/>
    </source>
</evidence>